<feature type="region of interest" description="Disordered" evidence="5">
    <location>
        <begin position="27"/>
        <end position="56"/>
    </location>
</feature>
<reference evidence="8" key="1">
    <citation type="submission" date="2017-01" db="EMBL/GenBank/DDBJ databases">
        <authorList>
            <person name="Wang Y."/>
            <person name="White M."/>
            <person name="Kvist S."/>
            <person name="Moncalvo J.-M."/>
        </authorList>
    </citation>
    <scope>NUCLEOTIDE SEQUENCE [LARGE SCALE GENOMIC DNA]</scope>
    <source>
        <strain evidence="8">ID-206-W2</strain>
    </source>
</reference>
<dbReference type="PANTHER" id="PTHR31794">
    <property type="entry name" value="AUXIN EFFLUX TRANSPORTER FAMILY PROTEIN (EUROFUNG)"/>
    <property type="match status" value="1"/>
</dbReference>
<evidence type="ECO:0000256" key="2">
    <source>
        <dbReference type="ARBA" id="ARBA00022692"/>
    </source>
</evidence>
<keyword evidence="4 6" id="KW-0472">Membrane</keyword>
<dbReference type="GO" id="GO:0005783">
    <property type="term" value="C:endoplasmic reticulum"/>
    <property type="evidence" value="ECO:0007669"/>
    <property type="project" value="TreeGrafter"/>
</dbReference>
<feature type="transmembrane region" description="Helical" evidence="6">
    <location>
        <begin position="144"/>
        <end position="166"/>
    </location>
</feature>
<accession>A0A1R1XKZ2</accession>
<dbReference type="PANTHER" id="PTHR31794:SF4">
    <property type="entry name" value="AUXIN EFFLUX TRANSPORTER FAMILY PROTEIN (EUROFUNG)"/>
    <property type="match status" value="1"/>
</dbReference>
<feature type="transmembrane region" description="Helical" evidence="6">
    <location>
        <begin position="72"/>
        <end position="94"/>
    </location>
</feature>
<organism evidence="7 8">
    <name type="scientific">Smittium culicis</name>
    <dbReference type="NCBI Taxonomy" id="133412"/>
    <lineage>
        <taxon>Eukaryota</taxon>
        <taxon>Fungi</taxon>
        <taxon>Fungi incertae sedis</taxon>
        <taxon>Zoopagomycota</taxon>
        <taxon>Kickxellomycotina</taxon>
        <taxon>Harpellomycetes</taxon>
        <taxon>Harpellales</taxon>
        <taxon>Legeriomycetaceae</taxon>
        <taxon>Smittium</taxon>
    </lineage>
</organism>
<evidence type="ECO:0000313" key="8">
    <source>
        <dbReference type="Proteomes" id="UP000187429"/>
    </source>
</evidence>
<evidence type="ECO:0000313" key="7">
    <source>
        <dbReference type="EMBL" id="OMJ15295.1"/>
    </source>
</evidence>
<sequence length="173" mass="19269">MNLNISNLESQNIHRVDDMNPSINLLSLPNSEPSHDTQSKCGKEVNNPDVSMERSDSNAGTVKSVLYNNKGVILVVLGRFILLPLIILCFLILLKKYLSSYLPLLASDPVYFFTLLLVTSTPPAVNIISIAQANGVYEDDSANIMLWSYIIAIVSLSSEIGIYMWVTDYLYNH</sequence>
<dbReference type="InterPro" id="IPR004776">
    <property type="entry name" value="Mem_transp_PIN-like"/>
</dbReference>
<dbReference type="AlphaFoldDB" id="A0A1R1XKZ2"/>
<keyword evidence="3 6" id="KW-1133">Transmembrane helix</keyword>
<gene>
    <name evidence="7" type="ORF">AYI69_g8239</name>
</gene>
<evidence type="ECO:0000256" key="4">
    <source>
        <dbReference type="ARBA" id="ARBA00023136"/>
    </source>
</evidence>
<evidence type="ECO:0000256" key="6">
    <source>
        <dbReference type="SAM" id="Phobius"/>
    </source>
</evidence>
<dbReference type="GO" id="GO:0016020">
    <property type="term" value="C:membrane"/>
    <property type="evidence" value="ECO:0007669"/>
    <property type="project" value="UniProtKB-SubCell"/>
</dbReference>
<keyword evidence="8" id="KW-1185">Reference proteome</keyword>
<proteinExistence type="predicted"/>
<name>A0A1R1XKZ2_9FUNG</name>
<evidence type="ECO:0000256" key="3">
    <source>
        <dbReference type="ARBA" id="ARBA00022989"/>
    </source>
</evidence>
<feature type="compositionally biased region" description="Basic and acidic residues" evidence="5">
    <location>
        <begin position="33"/>
        <end position="43"/>
    </location>
</feature>
<evidence type="ECO:0000256" key="5">
    <source>
        <dbReference type="SAM" id="MobiDB-lite"/>
    </source>
</evidence>
<comment type="subcellular location">
    <subcellularLocation>
        <location evidence="1">Membrane</location>
        <topology evidence="1">Multi-pass membrane protein</topology>
    </subcellularLocation>
</comment>
<keyword evidence="2 6" id="KW-0812">Transmembrane</keyword>
<feature type="transmembrane region" description="Helical" evidence="6">
    <location>
        <begin position="110"/>
        <end position="132"/>
    </location>
</feature>
<dbReference type="Proteomes" id="UP000187429">
    <property type="component" value="Unassembled WGS sequence"/>
</dbReference>
<protein>
    <submittedName>
        <fullName evidence="7">Putative transporter</fullName>
    </submittedName>
</protein>
<dbReference type="EMBL" id="LSSM01004301">
    <property type="protein sequence ID" value="OMJ15295.1"/>
    <property type="molecule type" value="Genomic_DNA"/>
</dbReference>
<dbReference type="GO" id="GO:0055085">
    <property type="term" value="P:transmembrane transport"/>
    <property type="evidence" value="ECO:0007669"/>
    <property type="project" value="InterPro"/>
</dbReference>
<evidence type="ECO:0000256" key="1">
    <source>
        <dbReference type="ARBA" id="ARBA00004141"/>
    </source>
</evidence>
<dbReference type="Pfam" id="PF03547">
    <property type="entry name" value="Mem_trans"/>
    <property type="match status" value="1"/>
</dbReference>
<dbReference type="OrthoDB" id="191139at2759"/>
<comment type="caution">
    <text evidence="7">The sequence shown here is derived from an EMBL/GenBank/DDBJ whole genome shotgun (WGS) entry which is preliminary data.</text>
</comment>